<keyword evidence="4" id="KW-1185">Reference proteome</keyword>
<evidence type="ECO:0000259" key="2">
    <source>
        <dbReference type="Pfam" id="PF26147"/>
    </source>
</evidence>
<reference evidence="3" key="1">
    <citation type="submission" date="2023-03" db="EMBL/GenBank/DDBJ databases">
        <title>Complete genome of Cladonia borealis.</title>
        <authorList>
            <person name="Park H."/>
        </authorList>
    </citation>
    <scope>NUCLEOTIDE SEQUENCE</scope>
    <source>
        <strain evidence="3">ANT050790</strain>
    </source>
</reference>
<gene>
    <name evidence="3" type="ORF">JMJ35_009687</name>
</gene>
<sequence length="868" mass="93849">MLPRKKSKPNPKAETEEGTQDSFASQIQGQEPQKQELPQSTPEQGLPPDDPESASSTRGGHDGASTPQSIKSWYGGTWPRGNKANPVTQVARESISAAGGAASEVVAAARARTPQLPTTPLKNPAMYLSRSMGSSSRSLPLAATTTKLNITSNAPSPSNGATKEGQAPATEEGLQPDVSDETGAKLISREEKAGTSTPPERPQVEDGADPQSKAKPTETTKAIIDSASWLTWFSRAENARGDDTIRPSLGNNNEQTSNTNKDRPQSTMLPASDDIPTPPIPRRNSEPPPASPQAQEKPLTRSWLGLWGNATTQTAVVPSESATGAAKTTFDSSEQEQSQNQKLVEPDPVTTPRPPAESLGAPRSYGWAFWSRDQAKSDDERQSPNSNIGELALAGSSSQSKPENAIIDEARGVPSKVGKRQRPQSLDLPEEHKKLRNANVGVKKDAAPEPAAAPPKAKPATDAGSKTKRMPENLVLPPLKRTYQTVVKPGVIQQLSRLLHLGPQSGPKHVDIVQNPPHIKRALAIGVHGYFPAPLIRSVLGQPTGTSIRFANSAANAIQQWTQNQGYSCEIEKVALEGEGKIAERIDLLWKLILNWIDKIRKADFVMIACHSQGVPVAMMLVARLIGFGCLNSAKIGLCAMAGVNLGPFADFKSRWISGSAGELFDFARPDSQVTKDYEVALDVALRFGVKVVYIGSIDDQLVSLESSTFGSVSHPYIYRAAFVDGRVHAPDFLTHLVGFALKLRNLGISDHGLIRELSTPLAGSLYGGEGHSRIYEDEAVYYLAVEHALETTSIGNVPLQVHHESQSTAQNPYILPFAMRGLLEEDYVRTELYGEITELIKQFDEWKPSSKVLKDVKFRLEGVRSKL</sequence>
<proteinExistence type="predicted"/>
<organism evidence="3 4">
    <name type="scientific">Cladonia borealis</name>
    <dbReference type="NCBI Taxonomy" id="184061"/>
    <lineage>
        <taxon>Eukaryota</taxon>
        <taxon>Fungi</taxon>
        <taxon>Dikarya</taxon>
        <taxon>Ascomycota</taxon>
        <taxon>Pezizomycotina</taxon>
        <taxon>Lecanoromycetes</taxon>
        <taxon>OSLEUM clade</taxon>
        <taxon>Lecanoromycetidae</taxon>
        <taxon>Lecanorales</taxon>
        <taxon>Lecanorineae</taxon>
        <taxon>Cladoniaceae</taxon>
        <taxon>Cladonia</taxon>
    </lineage>
</organism>
<feature type="compositionally biased region" description="Polar residues" evidence="1">
    <location>
        <begin position="309"/>
        <end position="322"/>
    </location>
</feature>
<dbReference type="Proteomes" id="UP001166286">
    <property type="component" value="Unassembled WGS sequence"/>
</dbReference>
<feature type="compositionally biased region" description="Polar residues" evidence="1">
    <location>
        <begin position="329"/>
        <end position="342"/>
    </location>
</feature>
<feature type="compositionally biased region" description="Basic and acidic residues" evidence="1">
    <location>
        <begin position="373"/>
        <end position="382"/>
    </location>
</feature>
<dbReference type="EMBL" id="JAFEKC020000022">
    <property type="protein sequence ID" value="KAK0507798.1"/>
    <property type="molecule type" value="Genomic_DNA"/>
</dbReference>
<accession>A0AA39QRF7</accession>
<protein>
    <recommendedName>
        <fullName evidence="2">YMC020W-like alpha/beta hydrolase domain-containing protein</fullName>
    </recommendedName>
</protein>
<comment type="caution">
    <text evidence="3">The sequence shown here is derived from an EMBL/GenBank/DDBJ whole genome shotgun (WGS) entry which is preliminary data.</text>
</comment>
<dbReference type="InterPro" id="IPR058933">
    <property type="entry name" value="YMC020W-like_ab_hydrolase"/>
</dbReference>
<feature type="compositionally biased region" description="Polar residues" evidence="1">
    <location>
        <begin position="20"/>
        <end position="43"/>
    </location>
</feature>
<feature type="compositionally biased region" description="Polar residues" evidence="1">
    <location>
        <begin position="143"/>
        <end position="161"/>
    </location>
</feature>
<feature type="compositionally biased region" description="Low complexity" evidence="1">
    <location>
        <begin position="91"/>
        <end position="112"/>
    </location>
</feature>
<dbReference type="PANTHER" id="PTHR47349:SF1">
    <property type="entry name" value="AER328WP"/>
    <property type="match status" value="1"/>
</dbReference>
<dbReference type="InterPro" id="IPR058934">
    <property type="entry name" value="YMC020W-like"/>
</dbReference>
<evidence type="ECO:0000256" key="1">
    <source>
        <dbReference type="SAM" id="MobiDB-lite"/>
    </source>
</evidence>
<evidence type="ECO:0000313" key="3">
    <source>
        <dbReference type="EMBL" id="KAK0507798.1"/>
    </source>
</evidence>
<dbReference type="PANTHER" id="PTHR47349">
    <property type="entry name" value="CHROMOSOME 8, WHOLE GENOME SHOTGUN SEQUENCE"/>
    <property type="match status" value="1"/>
</dbReference>
<evidence type="ECO:0000313" key="4">
    <source>
        <dbReference type="Proteomes" id="UP001166286"/>
    </source>
</evidence>
<feature type="compositionally biased region" description="Low complexity" evidence="1">
    <location>
        <begin position="129"/>
        <end position="138"/>
    </location>
</feature>
<name>A0AA39QRF7_9LECA</name>
<feature type="region of interest" description="Disordered" evidence="1">
    <location>
        <begin position="1"/>
        <end position="471"/>
    </location>
</feature>
<feature type="domain" description="YMC020W-like alpha/beta hydrolase" evidence="2">
    <location>
        <begin position="476"/>
        <end position="827"/>
    </location>
</feature>
<dbReference type="Pfam" id="PF26147">
    <property type="entry name" value="AB_HYDROLASE_YMC0-YMC35"/>
    <property type="match status" value="1"/>
</dbReference>
<feature type="compositionally biased region" description="Polar residues" evidence="1">
    <location>
        <begin position="249"/>
        <end position="269"/>
    </location>
</feature>
<dbReference type="AlphaFoldDB" id="A0AA39QRF7"/>
<feature type="compositionally biased region" description="Pro residues" evidence="1">
    <location>
        <begin position="276"/>
        <end position="291"/>
    </location>
</feature>